<dbReference type="AlphaFoldDB" id="A0A1Y0IUH0"/>
<reference evidence="4" key="1">
    <citation type="submission" date="2017-05" db="EMBL/GenBank/DDBJ databases">
        <authorList>
            <person name="Sung H."/>
        </authorList>
    </citation>
    <scope>NUCLEOTIDE SEQUENCE [LARGE SCALE GENOMIC DNA]</scope>
    <source>
        <strain evidence="4">AR23208</strain>
    </source>
</reference>
<dbReference type="OrthoDB" id="2381329at2"/>
<feature type="signal peptide" evidence="2">
    <location>
        <begin position="1"/>
        <end position="27"/>
    </location>
</feature>
<feature type="chain" id="PRO_5013390471" description="Sporulation protein" evidence="2">
    <location>
        <begin position="28"/>
        <end position="187"/>
    </location>
</feature>
<proteinExistence type="predicted"/>
<evidence type="ECO:0008006" key="5">
    <source>
        <dbReference type="Google" id="ProtNLM"/>
    </source>
</evidence>
<accession>A0A1Y0IUH0</accession>
<protein>
    <recommendedName>
        <fullName evidence="5">Sporulation protein</fullName>
    </recommendedName>
</protein>
<gene>
    <name evidence="3" type="ORF">CBW65_20735</name>
</gene>
<dbReference type="RefSeq" id="WP_087458483.1">
    <property type="nucleotide sequence ID" value="NZ_CP021434.1"/>
</dbReference>
<dbReference type="PROSITE" id="PS51257">
    <property type="entry name" value="PROKAR_LIPOPROTEIN"/>
    <property type="match status" value="1"/>
</dbReference>
<dbReference type="Proteomes" id="UP000195437">
    <property type="component" value="Chromosome"/>
</dbReference>
<keyword evidence="2" id="KW-0732">Signal</keyword>
<dbReference type="InterPro" id="IPR019076">
    <property type="entry name" value="Spore_lipoprot_YhcN/YlaJ-like"/>
</dbReference>
<feature type="compositionally biased region" description="Polar residues" evidence="1">
    <location>
        <begin position="27"/>
        <end position="46"/>
    </location>
</feature>
<name>A0A1Y0IUH0_9BACL</name>
<evidence type="ECO:0000313" key="4">
    <source>
        <dbReference type="Proteomes" id="UP000195437"/>
    </source>
</evidence>
<feature type="region of interest" description="Disordered" evidence="1">
    <location>
        <begin position="26"/>
        <end position="60"/>
    </location>
</feature>
<feature type="compositionally biased region" description="Basic and acidic residues" evidence="1">
    <location>
        <begin position="48"/>
        <end position="59"/>
    </location>
</feature>
<keyword evidence="4" id="KW-1185">Reference proteome</keyword>
<dbReference type="EMBL" id="CP021434">
    <property type="protein sequence ID" value="ARU63135.1"/>
    <property type="molecule type" value="Genomic_DNA"/>
</dbReference>
<dbReference type="Pfam" id="PF09580">
    <property type="entry name" value="Spore_YhcN_YlaJ"/>
    <property type="match status" value="1"/>
</dbReference>
<evidence type="ECO:0000256" key="1">
    <source>
        <dbReference type="SAM" id="MobiDB-lite"/>
    </source>
</evidence>
<dbReference type="KEGG" id="tum:CBW65_20735"/>
<evidence type="ECO:0000256" key="2">
    <source>
        <dbReference type="SAM" id="SignalP"/>
    </source>
</evidence>
<sequence>MNMFSKTKGLLAILTAVTLVGCGNQGAAPNQPQRGDQVNIKSSPAEQNPDRKQVSEIHTPKYKVRAPKIDVADSTQKKSAEQQADDIANMVSRLPGVERAAVVIAGKTALVGLDLSANITGSQIDSIKFSAKEAVERSGKGYNALVSADLDTVTRSRALIRDIRNGQPLDAISDEIADILSRLIPEM</sequence>
<evidence type="ECO:0000313" key="3">
    <source>
        <dbReference type="EMBL" id="ARU63135.1"/>
    </source>
</evidence>
<organism evidence="3 4">
    <name type="scientific">Tumebacillus avium</name>
    <dbReference type="NCBI Taxonomy" id="1903704"/>
    <lineage>
        <taxon>Bacteria</taxon>
        <taxon>Bacillati</taxon>
        <taxon>Bacillota</taxon>
        <taxon>Bacilli</taxon>
        <taxon>Bacillales</taxon>
        <taxon>Alicyclobacillaceae</taxon>
        <taxon>Tumebacillus</taxon>
    </lineage>
</organism>